<dbReference type="InterPro" id="IPR011990">
    <property type="entry name" value="TPR-like_helical_dom_sf"/>
</dbReference>
<evidence type="ECO:0000313" key="4">
    <source>
        <dbReference type="EMBL" id="SEU06492.1"/>
    </source>
</evidence>
<dbReference type="InterPro" id="IPR019734">
    <property type="entry name" value="TPR_rpt"/>
</dbReference>
<proteinExistence type="predicted"/>
<dbReference type="Gene3D" id="1.25.40.10">
    <property type="entry name" value="Tetratricopeptide repeat domain"/>
    <property type="match status" value="1"/>
</dbReference>
<dbReference type="PANTHER" id="PTHR44227">
    <property type="match status" value="1"/>
</dbReference>
<protein>
    <submittedName>
        <fullName evidence="4">Uncharacterized protein</fullName>
    </submittedName>
</protein>
<evidence type="ECO:0000256" key="3">
    <source>
        <dbReference type="PROSITE-ProRule" id="PRU00339"/>
    </source>
</evidence>
<dbReference type="GO" id="GO:0035269">
    <property type="term" value="P:protein O-linked glycosylation via mannose"/>
    <property type="evidence" value="ECO:0007669"/>
    <property type="project" value="TreeGrafter"/>
</dbReference>
<gene>
    <name evidence="4" type="ORF">SAMN04487998_3729</name>
</gene>
<feature type="repeat" description="TPR" evidence="3">
    <location>
        <begin position="207"/>
        <end position="240"/>
    </location>
</feature>
<name>A0A1I0J941_9BACT</name>
<dbReference type="SMART" id="SM00028">
    <property type="entry name" value="TPR"/>
    <property type="match status" value="3"/>
</dbReference>
<evidence type="ECO:0000256" key="2">
    <source>
        <dbReference type="ARBA" id="ARBA00022803"/>
    </source>
</evidence>
<dbReference type="OrthoDB" id="9815193at2"/>
<dbReference type="GO" id="GO:0030968">
    <property type="term" value="P:endoplasmic reticulum unfolded protein response"/>
    <property type="evidence" value="ECO:0007669"/>
    <property type="project" value="TreeGrafter"/>
</dbReference>
<dbReference type="InterPro" id="IPR052346">
    <property type="entry name" value="O-mannosyl-transferase_TMTC"/>
</dbReference>
<dbReference type="EMBL" id="FOHS01000007">
    <property type="protein sequence ID" value="SEU06492.1"/>
    <property type="molecule type" value="Genomic_DNA"/>
</dbReference>
<keyword evidence="5" id="KW-1185">Reference proteome</keyword>
<dbReference type="RefSeq" id="WP_143069922.1">
    <property type="nucleotide sequence ID" value="NZ_FOHS01000007.1"/>
</dbReference>
<evidence type="ECO:0000313" key="5">
    <source>
        <dbReference type="Proteomes" id="UP000198697"/>
    </source>
</evidence>
<dbReference type="GO" id="GO:0000030">
    <property type="term" value="F:mannosyltransferase activity"/>
    <property type="evidence" value="ECO:0007669"/>
    <property type="project" value="TreeGrafter"/>
</dbReference>
<dbReference type="AlphaFoldDB" id="A0A1I0J941"/>
<dbReference type="Proteomes" id="UP000198697">
    <property type="component" value="Unassembled WGS sequence"/>
</dbReference>
<organism evidence="4 5">
    <name type="scientific">Hymenobacter actinosclerus</name>
    <dbReference type="NCBI Taxonomy" id="82805"/>
    <lineage>
        <taxon>Bacteria</taxon>
        <taxon>Pseudomonadati</taxon>
        <taxon>Bacteroidota</taxon>
        <taxon>Cytophagia</taxon>
        <taxon>Cytophagales</taxon>
        <taxon>Hymenobacteraceae</taxon>
        <taxon>Hymenobacter</taxon>
    </lineage>
</organism>
<dbReference type="PROSITE" id="PS50005">
    <property type="entry name" value="TPR"/>
    <property type="match status" value="1"/>
</dbReference>
<keyword evidence="2 3" id="KW-0802">TPR repeat</keyword>
<dbReference type="SUPFAM" id="SSF48452">
    <property type="entry name" value="TPR-like"/>
    <property type="match status" value="1"/>
</dbReference>
<dbReference type="PANTHER" id="PTHR44227:SF3">
    <property type="entry name" value="PROTEIN O-MANNOSYL-TRANSFERASE TMTC4"/>
    <property type="match status" value="1"/>
</dbReference>
<evidence type="ECO:0000256" key="1">
    <source>
        <dbReference type="ARBA" id="ARBA00022737"/>
    </source>
</evidence>
<accession>A0A1I0J941</accession>
<reference evidence="5" key="1">
    <citation type="submission" date="2016-10" db="EMBL/GenBank/DDBJ databases">
        <authorList>
            <person name="Varghese N."/>
            <person name="Submissions S."/>
        </authorList>
    </citation>
    <scope>NUCLEOTIDE SEQUENCE [LARGE SCALE GENOMIC DNA]</scope>
    <source>
        <strain evidence="5">DSM 15310</strain>
    </source>
</reference>
<sequence length="436" mass="49668">MPEVDLSSICFVVMPFGIKRVGDKDVNFDFIYDEVFVPAIAATPLPEGGYLEARRTDKDFFSADIDIEMYQYIEYSRLSLTDITGLNPNVFYELGVRHRARSSGTVIFRQVDAAIPFDVNHIKAFPYEYEPETQVEESKSLITRVLTESLLNNRLDSPVQIALAAQRAMGLSIDRLLKDAENAIRRHDRPQAIRKYEQAIKLNYGNATLYQEVGLLYKDDGKWNKAAEAFAKATRFIPAYSEAHRELGIAQNKLFSKPGSSLEMTTGEESLKRAIELNDQDFDAYASLGGILKRLQRFEEAYVMYQLATDVSRGHPYPLLNAIRLQVRQRGSMSLTAKQTSQLKRAEQMVRLQTQDSPPSNIPWCFFDLSDIYVFLGRKDACFNALEEGVYNCTSAWQAETHLNSLQLMSNVLAEDEIFKRCIDFLKEEIPNLPQD</sequence>
<keyword evidence="1" id="KW-0677">Repeat</keyword>
<dbReference type="STRING" id="82805.SAMN04487998_3729"/>